<evidence type="ECO:0000256" key="4">
    <source>
        <dbReference type="ARBA" id="ARBA00038652"/>
    </source>
</evidence>
<dbReference type="SUPFAM" id="SSF116734">
    <property type="entry name" value="DNA methylase specificity domain"/>
    <property type="match status" value="2"/>
</dbReference>
<feature type="domain" description="Type I restriction modification DNA specificity" evidence="5">
    <location>
        <begin position="218"/>
        <end position="393"/>
    </location>
</feature>
<dbReference type="REBASE" id="451493">
    <property type="entry name" value="S.Tsp592ORF8620P"/>
</dbReference>
<proteinExistence type="inferred from homology"/>
<evidence type="ECO:0000256" key="1">
    <source>
        <dbReference type="ARBA" id="ARBA00010923"/>
    </source>
</evidence>
<dbReference type="GO" id="GO:0009307">
    <property type="term" value="P:DNA restriction-modification system"/>
    <property type="evidence" value="ECO:0007669"/>
    <property type="project" value="UniProtKB-KW"/>
</dbReference>
<dbReference type="CDD" id="cd17268">
    <property type="entry name" value="RMtype1_S_Ara36733I_TRD1-CR1_like"/>
    <property type="match status" value="1"/>
</dbReference>
<dbReference type="PANTHER" id="PTHR43140:SF1">
    <property type="entry name" value="TYPE I RESTRICTION ENZYME ECOKI SPECIFICITY SUBUNIT"/>
    <property type="match status" value="1"/>
</dbReference>
<dbReference type="CDD" id="cd17250">
    <property type="entry name" value="RMtype1_S_Eco4255II_TRD2-CR2_like"/>
    <property type="match status" value="1"/>
</dbReference>
<accession>A0A7M1R1L2</accession>
<dbReference type="InterPro" id="IPR051212">
    <property type="entry name" value="Type-I_RE_S_subunit"/>
</dbReference>
<dbReference type="Gene3D" id="3.90.220.20">
    <property type="entry name" value="DNA methylase specificity domains"/>
    <property type="match status" value="2"/>
</dbReference>
<dbReference type="Pfam" id="PF01420">
    <property type="entry name" value="Methylase_S"/>
    <property type="match status" value="2"/>
</dbReference>
<evidence type="ECO:0000256" key="3">
    <source>
        <dbReference type="ARBA" id="ARBA00023125"/>
    </source>
</evidence>
<dbReference type="GO" id="GO:0003677">
    <property type="term" value="F:DNA binding"/>
    <property type="evidence" value="ECO:0007669"/>
    <property type="project" value="UniProtKB-KW"/>
</dbReference>
<keyword evidence="6" id="KW-0540">Nuclease</keyword>
<reference evidence="6 7" key="1">
    <citation type="submission" date="2020-10" db="EMBL/GenBank/DDBJ databases">
        <title>Trueperella pecoris sp. nov. isolated from bovine and porcine specimens.</title>
        <authorList>
            <person name="Schoenecker L."/>
            <person name="Schnydrig P."/>
            <person name="Brodard I."/>
            <person name="Thomann A."/>
            <person name="Hemphill A."/>
            <person name="Rodriguez-Campos S."/>
            <person name="Perreten V."/>
            <person name="Jores J."/>
            <person name="Kittl S."/>
        </authorList>
    </citation>
    <scope>NUCLEOTIDE SEQUENCE [LARGE SCALE GENOMIC DNA]</scope>
    <source>
        <strain evidence="6 7">19OD0592</strain>
    </source>
</reference>
<dbReference type="GO" id="GO:0004519">
    <property type="term" value="F:endonuclease activity"/>
    <property type="evidence" value="ECO:0007669"/>
    <property type="project" value="UniProtKB-KW"/>
</dbReference>
<name>A0A7M1R1L2_9ACTO</name>
<evidence type="ECO:0000313" key="7">
    <source>
        <dbReference type="Proteomes" id="UP000594961"/>
    </source>
</evidence>
<keyword evidence="6" id="KW-0378">Hydrolase</keyword>
<comment type="similarity">
    <text evidence="1">Belongs to the type-I restriction system S methylase family.</text>
</comment>
<gene>
    <name evidence="6" type="ORF">INS90_08630</name>
</gene>
<evidence type="ECO:0000313" key="6">
    <source>
        <dbReference type="EMBL" id="QOR47317.1"/>
    </source>
</evidence>
<dbReference type="RefSeq" id="WP_197552395.1">
    <property type="nucleotide sequence ID" value="NZ_CP063212.1"/>
</dbReference>
<comment type="subunit">
    <text evidence="4">The methyltransferase is composed of M and S polypeptides.</text>
</comment>
<protein>
    <submittedName>
        <fullName evidence="6">Restriction endonuclease subunit S</fullName>
    </submittedName>
</protein>
<dbReference type="InterPro" id="IPR044946">
    <property type="entry name" value="Restrct_endonuc_typeI_TRD_sf"/>
</dbReference>
<dbReference type="EMBL" id="CP063212">
    <property type="protein sequence ID" value="QOR47317.1"/>
    <property type="molecule type" value="Genomic_DNA"/>
</dbReference>
<dbReference type="InterPro" id="IPR000055">
    <property type="entry name" value="Restrct_endonuc_typeI_TRD"/>
</dbReference>
<sequence length="413" mass="46128">MSHIQDLIDELCPNGGVPHQPLSKVASFTRGGGPQKKDFRENGELCLHYGQIYTRFGVSTSKVVSYIDPEVFTRSRKAYPGDVIIADTSENDADLAKAVAWLGDGPIAVSNHTLIAHTSLDPLYLSYFLRSSLFQRQKQKYISGTKVRTISADGLGKVRIPVPPLEVQRGIVRILDGFTKLEAELEAELEARRKQYAFYRDQLLTFTPEGGRTKWLPLGELVKVVAGCGFPKRYQGRDSLPFPFYKVSDMNLPGNEITLGLANNYVNEVDLISLKARTAPAGTIVFPKIGAAIGTNKKRILTMDSVFDNNIVGLTVFNPALDHKFLFHWFQTVDLIRLANDSGAVPSIRSSELKKLKIPVPPLEEQRRIVTILDKFDALVNDISSGLPAEIEARRKQYEHYRDRLLTFPELNG</sequence>
<keyword evidence="3" id="KW-0238">DNA-binding</keyword>
<evidence type="ECO:0000259" key="5">
    <source>
        <dbReference type="Pfam" id="PF01420"/>
    </source>
</evidence>
<dbReference type="AlphaFoldDB" id="A0A7M1R1L2"/>
<keyword evidence="2" id="KW-0680">Restriction system</keyword>
<organism evidence="6 7">
    <name type="scientific">Trueperella pecoris</name>
    <dbReference type="NCBI Taxonomy" id="2733571"/>
    <lineage>
        <taxon>Bacteria</taxon>
        <taxon>Bacillati</taxon>
        <taxon>Actinomycetota</taxon>
        <taxon>Actinomycetes</taxon>
        <taxon>Actinomycetales</taxon>
        <taxon>Actinomycetaceae</taxon>
        <taxon>Trueperella</taxon>
    </lineage>
</organism>
<feature type="domain" description="Type I restriction modification DNA specificity" evidence="5">
    <location>
        <begin position="108"/>
        <end position="190"/>
    </location>
</feature>
<keyword evidence="6" id="KW-0255">Endonuclease</keyword>
<dbReference type="Proteomes" id="UP000594961">
    <property type="component" value="Chromosome"/>
</dbReference>
<dbReference type="PANTHER" id="PTHR43140">
    <property type="entry name" value="TYPE-1 RESTRICTION ENZYME ECOKI SPECIFICITY PROTEIN"/>
    <property type="match status" value="1"/>
</dbReference>
<evidence type="ECO:0000256" key="2">
    <source>
        <dbReference type="ARBA" id="ARBA00022747"/>
    </source>
</evidence>